<proteinExistence type="predicted"/>
<reference evidence="1" key="1">
    <citation type="journal article" date="2015" name="MBio">
        <title>Eco-Evolutionary Dynamics of Episomes among Ecologically Cohesive Bacterial Populations.</title>
        <authorList>
            <person name="Xue H."/>
            <person name="Cordero O.X."/>
            <person name="Camas F.M."/>
            <person name="Trimble W."/>
            <person name="Meyer F."/>
            <person name="Guglielmini J."/>
            <person name="Rocha E.P."/>
            <person name="Polz M.F."/>
        </authorList>
    </citation>
    <scope>NUCLEOTIDE SEQUENCE</scope>
    <source>
        <strain evidence="1">FF_110</strain>
    </source>
</reference>
<protein>
    <submittedName>
        <fullName evidence="1">Uncharacterized protein</fullName>
    </submittedName>
</protein>
<accession>A0A0H3ZZZ0</accession>
<dbReference type="EMBL" id="KP795650">
    <property type="protein sequence ID" value="AKN39479.1"/>
    <property type="molecule type" value="Genomic_DNA"/>
</dbReference>
<dbReference type="AlphaFoldDB" id="A0A0H3ZZZ0"/>
<evidence type="ECO:0000313" key="1">
    <source>
        <dbReference type="EMBL" id="AKN39479.1"/>
    </source>
</evidence>
<organism evidence="1">
    <name type="scientific">Vibrio genomosp. F6</name>
    <dbReference type="NCBI Taxonomy" id="723172"/>
    <lineage>
        <taxon>Bacteria</taxon>
        <taxon>Pseudomonadati</taxon>
        <taxon>Pseudomonadota</taxon>
        <taxon>Gammaproteobacteria</taxon>
        <taxon>Vibrionales</taxon>
        <taxon>Vibrionaceae</taxon>
        <taxon>Vibrio</taxon>
    </lineage>
</organism>
<name>A0A0H3ZZZ0_9VIBR</name>
<sequence>MNYRSAISSLFGGRLVFRLENKKATGRWPCGVSRLCLTGCSRSRLMLFIMLNAIRFWT</sequence>